<evidence type="ECO:0000313" key="1">
    <source>
        <dbReference type="EMBL" id="MED6127951.1"/>
    </source>
</evidence>
<name>A0ABU6RVX2_9FABA</name>
<organism evidence="1 2">
    <name type="scientific">Stylosanthes scabra</name>
    <dbReference type="NCBI Taxonomy" id="79078"/>
    <lineage>
        <taxon>Eukaryota</taxon>
        <taxon>Viridiplantae</taxon>
        <taxon>Streptophyta</taxon>
        <taxon>Embryophyta</taxon>
        <taxon>Tracheophyta</taxon>
        <taxon>Spermatophyta</taxon>
        <taxon>Magnoliopsida</taxon>
        <taxon>eudicotyledons</taxon>
        <taxon>Gunneridae</taxon>
        <taxon>Pentapetalae</taxon>
        <taxon>rosids</taxon>
        <taxon>fabids</taxon>
        <taxon>Fabales</taxon>
        <taxon>Fabaceae</taxon>
        <taxon>Papilionoideae</taxon>
        <taxon>50 kb inversion clade</taxon>
        <taxon>dalbergioids sensu lato</taxon>
        <taxon>Dalbergieae</taxon>
        <taxon>Pterocarpus clade</taxon>
        <taxon>Stylosanthes</taxon>
    </lineage>
</organism>
<dbReference type="Proteomes" id="UP001341840">
    <property type="component" value="Unassembled WGS sequence"/>
</dbReference>
<dbReference type="EMBL" id="JASCZI010032161">
    <property type="protein sequence ID" value="MED6127951.1"/>
    <property type="molecule type" value="Genomic_DNA"/>
</dbReference>
<evidence type="ECO:0000313" key="2">
    <source>
        <dbReference type="Proteomes" id="UP001341840"/>
    </source>
</evidence>
<keyword evidence="2" id="KW-1185">Reference proteome</keyword>
<gene>
    <name evidence="1" type="ORF">PIB30_092973</name>
</gene>
<comment type="caution">
    <text evidence="1">The sequence shown here is derived from an EMBL/GenBank/DDBJ whole genome shotgun (WGS) entry which is preliminary data.</text>
</comment>
<proteinExistence type="predicted"/>
<sequence>MQRRKCRYDKMWVLLWLQMEEMFTTNPASNKIIESLSDKIRLDTAVAIVIENFNIFTDEIAQAAMVD</sequence>
<protein>
    <submittedName>
        <fullName evidence="1">Uncharacterized protein</fullName>
    </submittedName>
</protein>
<accession>A0ABU6RVX2</accession>
<reference evidence="1 2" key="1">
    <citation type="journal article" date="2023" name="Plants (Basel)">
        <title>Bridging the Gap: Combining Genomics and Transcriptomics Approaches to Understand Stylosanthes scabra, an Orphan Legume from the Brazilian Caatinga.</title>
        <authorList>
            <person name="Ferreira-Neto J.R.C."/>
            <person name="da Silva M.D."/>
            <person name="Binneck E."/>
            <person name="de Melo N.F."/>
            <person name="da Silva R.H."/>
            <person name="de Melo A.L.T.M."/>
            <person name="Pandolfi V."/>
            <person name="Bustamante F.O."/>
            <person name="Brasileiro-Vidal A.C."/>
            <person name="Benko-Iseppon A.M."/>
        </authorList>
    </citation>
    <scope>NUCLEOTIDE SEQUENCE [LARGE SCALE GENOMIC DNA]</scope>
    <source>
        <tissue evidence="1">Leaves</tissue>
    </source>
</reference>